<evidence type="ECO:0000313" key="3">
    <source>
        <dbReference type="Proteomes" id="UP001143372"/>
    </source>
</evidence>
<reference evidence="2" key="2">
    <citation type="submission" date="2023-01" db="EMBL/GenBank/DDBJ databases">
        <authorList>
            <person name="Sun Q."/>
            <person name="Evtushenko L."/>
        </authorList>
    </citation>
    <scope>NUCLEOTIDE SEQUENCE</scope>
    <source>
        <strain evidence="2">VKM B-2347</strain>
    </source>
</reference>
<reference evidence="2" key="1">
    <citation type="journal article" date="2014" name="Int. J. Syst. Evol. Microbiol.">
        <title>Complete genome sequence of Corynebacterium casei LMG S-19264T (=DSM 44701T), isolated from a smear-ripened cheese.</title>
        <authorList>
            <consortium name="US DOE Joint Genome Institute (JGI-PGF)"/>
            <person name="Walter F."/>
            <person name="Albersmeier A."/>
            <person name="Kalinowski J."/>
            <person name="Ruckert C."/>
        </authorList>
    </citation>
    <scope>NUCLEOTIDE SEQUENCE</scope>
    <source>
        <strain evidence="2">VKM B-2347</strain>
    </source>
</reference>
<comment type="caution">
    <text evidence="2">The sequence shown here is derived from an EMBL/GenBank/DDBJ whole genome shotgun (WGS) entry which is preliminary data.</text>
</comment>
<dbReference type="InterPro" id="IPR053802">
    <property type="entry name" value="DUF6950"/>
</dbReference>
<protein>
    <recommendedName>
        <fullName evidence="1">DUF6950 domain-containing protein</fullName>
    </recommendedName>
</protein>
<keyword evidence="3" id="KW-1185">Reference proteome</keyword>
<organism evidence="2 3">
    <name type="scientific">Hansschlegelia plantiphila</name>
    <dbReference type="NCBI Taxonomy" id="374655"/>
    <lineage>
        <taxon>Bacteria</taxon>
        <taxon>Pseudomonadati</taxon>
        <taxon>Pseudomonadota</taxon>
        <taxon>Alphaproteobacteria</taxon>
        <taxon>Hyphomicrobiales</taxon>
        <taxon>Methylopilaceae</taxon>
        <taxon>Hansschlegelia</taxon>
    </lineage>
</organism>
<dbReference type="Pfam" id="PF22262">
    <property type="entry name" value="DUF6950"/>
    <property type="match status" value="1"/>
</dbReference>
<name>A0A9W6MUN2_9HYPH</name>
<sequence>MASDRADRLALYLDEAEADSRFWERSHCLLFLARWAAQERAEFGLGPYLGRCSGPISAARILKLEGGIDAFVSREAERNDLRPVEAAAARLGSIGLIRVQRERKPGFLTFGCIRTPQSWAIRASDGLVRLHAETIRVQPHLVWEI</sequence>
<accession>A0A9W6MUN2</accession>
<dbReference type="Proteomes" id="UP001143372">
    <property type="component" value="Unassembled WGS sequence"/>
</dbReference>
<dbReference type="AlphaFoldDB" id="A0A9W6MUN2"/>
<evidence type="ECO:0000313" key="2">
    <source>
        <dbReference type="EMBL" id="GLK67001.1"/>
    </source>
</evidence>
<gene>
    <name evidence="2" type="ORF">GCM10008179_06390</name>
</gene>
<feature type="domain" description="DUF6950" evidence="1">
    <location>
        <begin position="4"/>
        <end position="135"/>
    </location>
</feature>
<dbReference type="EMBL" id="BSFI01000003">
    <property type="protein sequence ID" value="GLK67001.1"/>
    <property type="molecule type" value="Genomic_DNA"/>
</dbReference>
<proteinExistence type="predicted"/>
<dbReference type="RefSeq" id="WP_271167269.1">
    <property type="nucleotide sequence ID" value="NZ_BSFI01000003.1"/>
</dbReference>
<evidence type="ECO:0000259" key="1">
    <source>
        <dbReference type="Pfam" id="PF22262"/>
    </source>
</evidence>